<dbReference type="InterPro" id="IPR036909">
    <property type="entry name" value="Cyt_c-like_dom_sf"/>
</dbReference>
<dbReference type="Pfam" id="PF13442">
    <property type="entry name" value="Cytochrome_CBB3"/>
    <property type="match status" value="1"/>
</dbReference>
<feature type="domain" description="Cytochrome c" evidence="12">
    <location>
        <begin position="308"/>
        <end position="396"/>
    </location>
</feature>
<sequence>MMRHGLSRPSFLLALLAGTSLMSVGPAQAAPSVERGEYLARAADCEACHTVPGGVPFAGGRAFPVPGMGVIYAPNITPDPDHGIGKWTDDEFVRSVREGVSPGWKHLYPAMPYPAYARMSVDEVKDIRAWLATVPPSANTPSPNHLKFPFSIRAMMVGWNLLNGPASSYPDDPQKSAEWNRGRYLVEGPGHCADCHSPRTLTYGLSADRAFAGTVVNGLRAYNISPDKSSGIGGWSDEALAQYLSTGHADGHGTASADMAEVISFSLHYLTPADIHAMVVYLHDLKPQSSDDAASPPRKPAAGDDTLPQATKGARLFASTCAGCHLPDGSGRQSPFANIIGSRTLSADGGRNLVRIIMNGSTLTTASGNQIMPGFAGGNLSQRDLNDIAAFVMTHFTEATPSEDKLNAAAKGP</sequence>
<dbReference type="PROSITE" id="PS51318">
    <property type="entry name" value="TAT"/>
    <property type="match status" value="1"/>
</dbReference>
<keyword evidence="7 9" id="KW-0408">Iron</keyword>
<evidence type="ECO:0000256" key="11">
    <source>
        <dbReference type="SAM" id="SignalP"/>
    </source>
</evidence>
<evidence type="ECO:0000259" key="12">
    <source>
        <dbReference type="PROSITE" id="PS51007"/>
    </source>
</evidence>
<evidence type="ECO:0000313" key="13">
    <source>
        <dbReference type="EMBL" id="NHN88932.1"/>
    </source>
</evidence>
<feature type="signal peptide" evidence="11">
    <location>
        <begin position="1"/>
        <end position="29"/>
    </location>
</feature>
<keyword evidence="5 11" id="KW-0732">Signal</keyword>
<feature type="domain" description="Cytochrome c" evidence="12">
    <location>
        <begin position="31"/>
        <end position="135"/>
    </location>
</feature>
<dbReference type="PANTHER" id="PTHR35008">
    <property type="entry name" value="BLL4482 PROTEIN-RELATED"/>
    <property type="match status" value="1"/>
</dbReference>
<evidence type="ECO:0000256" key="8">
    <source>
        <dbReference type="ARBA" id="ARBA00023136"/>
    </source>
</evidence>
<proteinExistence type="predicted"/>
<dbReference type="EMBL" id="WOSY01000008">
    <property type="protein sequence ID" value="NHN88932.1"/>
    <property type="molecule type" value="Genomic_DNA"/>
</dbReference>
<comment type="caution">
    <text evidence="13">The sequence shown here is derived from an EMBL/GenBank/DDBJ whole genome shotgun (WGS) entry which is preliminary data.</text>
</comment>
<feature type="region of interest" description="Disordered" evidence="10">
    <location>
        <begin position="288"/>
        <end position="308"/>
    </location>
</feature>
<feature type="chain" id="PRO_5046128382" evidence="11">
    <location>
        <begin position="30"/>
        <end position="413"/>
    </location>
</feature>
<dbReference type="PIRSF" id="PIRSF000018">
    <property type="entry name" value="Mb_ADH_cyt_c"/>
    <property type="match status" value="1"/>
</dbReference>
<accession>A0ABX0K1A6</accession>
<evidence type="ECO:0000313" key="14">
    <source>
        <dbReference type="Proteomes" id="UP000631653"/>
    </source>
</evidence>
<gene>
    <name evidence="13" type="ORF">GOB81_09840</name>
</gene>
<keyword evidence="14" id="KW-1185">Reference proteome</keyword>
<dbReference type="InterPro" id="IPR014353">
    <property type="entry name" value="Membr-bd_ADH_cyt_c"/>
</dbReference>
<dbReference type="PROSITE" id="PS51007">
    <property type="entry name" value="CYTC"/>
    <property type="match status" value="3"/>
</dbReference>
<name>A0ABX0K1A6_9PROT</name>
<dbReference type="Gene3D" id="1.10.760.10">
    <property type="entry name" value="Cytochrome c-like domain"/>
    <property type="match status" value="2"/>
</dbReference>
<organism evidence="13 14">
    <name type="scientific">Acetobacter conturbans</name>
    <dbReference type="NCBI Taxonomy" id="1737472"/>
    <lineage>
        <taxon>Bacteria</taxon>
        <taxon>Pseudomonadati</taxon>
        <taxon>Pseudomonadota</taxon>
        <taxon>Alphaproteobacteria</taxon>
        <taxon>Acetobacterales</taxon>
        <taxon>Acetobacteraceae</taxon>
        <taxon>Acetobacter</taxon>
    </lineage>
</organism>
<comment type="subcellular location">
    <subcellularLocation>
        <location evidence="1">Cell membrane</location>
    </subcellularLocation>
</comment>
<keyword evidence="3 9" id="KW-0349">Heme</keyword>
<evidence type="ECO:0000256" key="1">
    <source>
        <dbReference type="ARBA" id="ARBA00004236"/>
    </source>
</evidence>
<evidence type="ECO:0000256" key="4">
    <source>
        <dbReference type="ARBA" id="ARBA00022723"/>
    </source>
</evidence>
<dbReference type="SUPFAM" id="SSF46626">
    <property type="entry name" value="Cytochrome c"/>
    <property type="match status" value="3"/>
</dbReference>
<keyword evidence="4 9" id="KW-0479">Metal-binding</keyword>
<keyword evidence="8" id="KW-0472">Membrane</keyword>
<evidence type="ECO:0000256" key="9">
    <source>
        <dbReference type="PROSITE-ProRule" id="PRU00433"/>
    </source>
</evidence>
<dbReference type="InterPro" id="IPR006311">
    <property type="entry name" value="TAT_signal"/>
</dbReference>
<evidence type="ECO:0000256" key="3">
    <source>
        <dbReference type="ARBA" id="ARBA00022617"/>
    </source>
</evidence>
<dbReference type="Proteomes" id="UP000631653">
    <property type="component" value="Unassembled WGS sequence"/>
</dbReference>
<dbReference type="InterPro" id="IPR009056">
    <property type="entry name" value="Cyt_c-like_dom"/>
</dbReference>
<dbReference type="PANTHER" id="PTHR35008:SF8">
    <property type="entry name" value="ALCOHOL DEHYDROGENASE CYTOCHROME C SUBUNIT"/>
    <property type="match status" value="1"/>
</dbReference>
<reference evidence="13 14" key="1">
    <citation type="journal article" date="2020" name="Int. J. Syst. Evol. Microbiol.">
        <title>Novel acetic acid bacteria from cider fermentations: Acetobacter conturbans sp. nov. and Acetobacter fallax sp. nov.</title>
        <authorList>
            <person name="Sombolestani A.S."/>
            <person name="Cleenwerck I."/>
            <person name="Cnockaert M."/>
            <person name="Borremans W."/>
            <person name="Wieme A.D."/>
            <person name="De Vuyst L."/>
            <person name="Vandamme P."/>
        </authorList>
    </citation>
    <scope>NUCLEOTIDE SEQUENCE [LARGE SCALE GENOMIC DNA]</scope>
    <source>
        <strain evidence="13 14">LMG 1627</strain>
    </source>
</reference>
<dbReference type="InterPro" id="IPR051459">
    <property type="entry name" value="Cytochrome_c-type_DH"/>
</dbReference>
<evidence type="ECO:0000256" key="6">
    <source>
        <dbReference type="ARBA" id="ARBA00022737"/>
    </source>
</evidence>
<protein>
    <submittedName>
        <fullName evidence="13">C-type cytochrome</fullName>
    </submittedName>
</protein>
<feature type="domain" description="Cytochrome c" evidence="12">
    <location>
        <begin position="177"/>
        <end position="286"/>
    </location>
</feature>
<dbReference type="Pfam" id="PF00034">
    <property type="entry name" value="Cytochrom_C"/>
    <property type="match status" value="1"/>
</dbReference>
<evidence type="ECO:0000256" key="7">
    <source>
        <dbReference type="ARBA" id="ARBA00023004"/>
    </source>
</evidence>
<keyword evidence="2" id="KW-1003">Cell membrane</keyword>
<evidence type="ECO:0000256" key="10">
    <source>
        <dbReference type="SAM" id="MobiDB-lite"/>
    </source>
</evidence>
<evidence type="ECO:0000256" key="2">
    <source>
        <dbReference type="ARBA" id="ARBA00022475"/>
    </source>
</evidence>
<keyword evidence="6" id="KW-0677">Repeat</keyword>
<evidence type="ECO:0000256" key="5">
    <source>
        <dbReference type="ARBA" id="ARBA00022729"/>
    </source>
</evidence>